<keyword evidence="2" id="KW-1185">Reference proteome</keyword>
<protein>
    <submittedName>
        <fullName evidence="1">Uncharacterized protein</fullName>
    </submittedName>
</protein>
<dbReference type="Proteomes" id="UP000008234">
    <property type="component" value="Chromosome"/>
</dbReference>
<evidence type="ECO:0000313" key="2">
    <source>
        <dbReference type="Proteomes" id="UP000008234"/>
    </source>
</evidence>
<dbReference type="KEGG" id="clo:HMPREF0868_0572"/>
<dbReference type="AlphaFoldDB" id="D3R138"/>
<gene>
    <name evidence="1" type="ordered locus">HMPREF0868_0572</name>
</gene>
<evidence type="ECO:0000313" key="1">
    <source>
        <dbReference type="EMBL" id="ADC91544.1"/>
    </source>
</evidence>
<proteinExistence type="predicted"/>
<name>D3R138_MAGIU</name>
<dbReference type="EMBL" id="CP001850">
    <property type="protein sequence ID" value="ADC91544.1"/>
    <property type="molecule type" value="Genomic_DNA"/>
</dbReference>
<reference evidence="2" key="1">
    <citation type="submission" date="2009-12" db="EMBL/GenBank/DDBJ databases">
        <title>Sequence of Clostridiales genomosp. BVAB3 str. UPII9-5.</title>
        <authorList>
            <person name="Madupu R."/>
            <person name="Durkin A.S."/>
            <person name="Torralba M."/>
            <person name="Methe B."/>
            <person name="Sutton G.G."/>
            <person name="Strausberg R.L."/>
            <person name="Nelson K.E."/>
        </authorList>
    </citation>
    <scope>NUCLEOTIDE SEQUENCE [LARGE SCALE GENOMIC DNA]</scope>
    <source>
        <strain evidence="2">UPII9-5</strain>
    </source>
</reference>
<dbReference type="HOGENOM" id="CLU_3185522_0_0_9"/>
<organism evidence="1 2">
    <name type="scientific">Mageeibacillus indolicus (strain UPII9-5)</name>
    <name type="common">Clostridiales genomosp. BVAB3 (strain UPII9-5)</name>
    <dbReference type="NCBI Taxonomy" id="699246"/>
    <lineage>
        <taxon>Bacteria</taxon>
        <taxon>Bacillati</taxon>
        <taxon>Bacillota</taxon>
        <taxon>Clostridia</taxon>
        <taxon>Eubacteriales</taxon>
        <taxon>Oscillospiraceae</taxon>
        <taxon>Mageeibacillus</taxon>
    </lineage>
</organism>
<accession>D3R138</accession>
<sequence length="46" mass="5284">MQTYLVHGVPLTTTFTLRTLGFCLAKARLETCERVMLILRPNKISF</sequence>